<dbReference type="InterPro" id="IPR010181">
    <property type="entry name" value="CGCAxxGCC_motif"/>
</dbReference>
<comment type="caution">
    <text evidence="1">The sequence shown here is derived from an EMBL/GenBank/DDBJ whole genome shotgun (WGS) entry which is preliminary data.</text>
</comment>
<accession>A0A9D8KLT3</accession>
<reference evidence="1" key="1">
    <citation type="journal article" date="2021" name="Environ. Microbiol.">
        <title>Genomic characterization of three novel Desulfobacterota classes expand the metabolic and phylogenetic diversity of the phylum.</title>
        <authorList>
            <person name="Murphy C.L."/>
            <person name="Biggerstaff J."/>
            <person name="Eichhorn A."/>
            <person name="Ewing E."/>
            <person name="Shahan R."/>
            <person name="Soriano D."/>
            <person name="Stewart S."/>
            <person name="VanMol K."/>
            <person name="Walker R."/>
            <person name="Walters P."/>
            <person name="Elshahed M.S."/>
            <person name="Youssef N.H."/>
        </authorList>
    </citation>
    <scope>NUCLEOTIDE SEQUENCE</scope>
    <source>
        <strain evidence="1">Zod_Metabat.24</strain>
    </source>
</reference>
<dbReference type="InterPro" id="IPR006311">
    <property type="entry name" value="TAT_signal"/>
</dbReference>
<evidence type="ECO:0000313" key="1">
    <source>
        <dbReference type="EMBL" id="MBN1574811.1"/>
    </source>
</evidence>
<dbReference type="PROSITE" id="PS51318">
    <property type="entry name" value="TAT"/>
    <property type="match status" value="1"/>
</dbReference>
<dbReference type="Proteomes" id="UP000809273">
    <property type="component" value="Unassembled WGS sequence"/>
</dbReference>
<evidence type="ECO:0000313" key="2">
    <source>
        <dbReference type="Proteomes" id="UP000809273"/>
    </source>
</evidence>
<name>A0A9D8KLT3_9DELT</name>
<sequence length="361" mass="38834">MDEICKSCMTRRDVLKGAGRLSAALVASGGIPSVFAGAAEIGSKASVDINDKLDRRCLLTVLRMGHCAPSVMDTLLVDRKGNYEDMVRLTSGLPGGIGNTGAECGGVTSPIMFLGLKQGPEGEGESLLDLVVRGGGYIKRFRETHGTIYCREIQTPEGGISPCLRAMCSGRRLTNEVMGTDLDRLKSEIEAGALKSYDRLLSLFQDRKFHCAHCVLGELGGVIDVNKNLLKGSLGFVGGTVLRGDTCSALTAGVLALGSKIGEIEDSYIRVMSMMFKMMTGGDAMGDDVNKFNKAINVGNKLALWFKDRYGSTRCGDIVKTDFSNIDSVNKYLSSNRIESCREITLAVAERVQIIFSDLNV</sequence>
<dbReference type="EMBL" id="JAFGIX010000089">
    <property type="protein sequence ID" value="MBN1574811.1"/>
    <property type="molecule type" value="Genomic_DNA"/>
</dbReference>
<organism evidence="1 2">
    <name type="scientific">Candidatus Zymogenus saltonus</name>
    <dbReference type="NCBI Taxonomy" id="2844893"/>
    <lineage>
        <taxon>Bacteria</taxon>
        <taxon>Deltaproteobacteria</taxon>
        <taxon>Candidatus Zymogenia</taxon>
        <taxon>Candidatus Zymogeniales</taxon>
        <taxon>Candidatus Zymogenaceae</taxon>
        <taxon>Candidatus Zymogenus</taxon>
    </lineage>
</organism>
<dbReference type="AlphaFoldDB" id="A0A9D8KLT3"/>
<reference evidence="1" key="2">
    <citation type="submission" date="2021-01" db="EMBL/GenBank/DDBJ databases">
        <authorList>
            <person name="Hahn C.R."/>
            <person name="Youssef N.H."/>
            <person name="Elshahed M."/>
        </authorList>
    </citation>
    <scope>NUCLEOTIDE SEQUENCE</scope>
    <source>
        <strain evidence="1">Zod_Metabat.24</strain>
    </source>
</reference>
<protein>
    <submittedName>
        <fullName evidence="1">C_GCAxxG_C_C family protein</fullName>
    </submittedName>
</protein>
<dbReference type="Pfam" id="PF09719">
    <property type="entry name" value="C_GCAxxG_C_C"/>
    <property type="match status" value="2"/>
</dbReference>
<proteinExistence type="predicted"/>
<gene>
    <name evidence="1" type="ORF">JW984_16565</name>
</gene>